<evidence type="ECO:0000313" key="2">
    <source>
        <dbReference type="Proteomes" id="UP001221898"/>
    </source>
</evidence>
<reference evidence="1" key="1">
    <citation type="journal article" date="2023" name="Science">
        <title>Genome structures resolve the early diversification of teleost fishes.</title>
        <authorList>
            <person name="Parey E."/>
            <person name="Louis A."/>
            <person name="Montfort J."/>
            <person name="Bouchez O."/>
            <person name="Roques C."/>
            <person name="Iampietro C."/>
            <person name="Lluch J."/>
            <person name="Castinel A."/>
            <person name="Donnadieu C."/>
            <person name="Desvignes T."/>
            <person name="Floi Bucao C."/>
            <person name="Jouanno E."/>
            <person name="Wen M."/>
            <person name="Mejri S."/>
            <person name="Dirks R."/>
            <person name="Jansen H."/>
            <person name="Henkel C."/>
            <person name="Chen W.J."/>
            <person name="Zahm M."/>
            <person name="Cabau C."/>
            <person name="Klopp C."/>
            <person name="Thompson A.W."/>
            <person name="Robinson-Rechavi M."/>
            <person name="Braasch I."/>
            <person name="Lecointre G."/>
            <person name="Bobe J."/>
            <person name="Postlethwait J.H."/>
            <person name="Berthelot C."/>
            <person name="Roest Crollius H."/>
            <person name="Guiguen Y."/>
        </authorList>
    </citation>
    <scope>NUCLEOTIDE SEQUENCE</scope>
    <source>
        <strain evidence="1">NC1722</strain>
    </source>
</reference>
<keyword evidence="2" id="KW-1185">Reference proteome</keyword>
<dbReference type="AlphaFoldDB" id="A0AAD7W6D8"/>
<name>A0AAD7W6D8_9TELE</name>
<accession>A0AAD7W6D8</accession>
<dbReference type="EMBL" id="JAINUG010000260">
    <property type="protein sequence ID" value="KAJ8385063.1"/>
    <property type="molecule type" value="Genomic_DNA"/>
</dbReference>
<evidence type="ECO:0000313" key="1">
    <source>
        <dbReference type="EMBL" id="KAJ8385063.1"/>
    </source>
</evidence>
<protein>
    <submittedName>
        <fullName evidence="1">Uncharacterized protein</fullName>
    </submittedName>
</protein>
<gene>
    <name evidence="1" type="ORF">AAFF_G00195930</name>
</gene>
<dbReference type="Proteomes" id="UP001221898">
    <property type="component" value="Unassembled WGS sequence"/>
</dbReference>
<sequence>MSKETTGRAATRKPSISQWRMQNFAQESVDSSDEEFFDARVLNKQCIASWRHKTSEILYFQRRESAGATQRTVVLVLLRGGHYDDWTPNLSNGEEGFSLTTAH</sequence>
<proteinExistence type="predicted"/>
<organism evidence="1 2">
    <name type="scientific">Aldrovandia affinis</name>
    <dbReference type="NCBI Taxonomy" id="143900"/>
    <lineage>
        <taxon>Eukaryota</taxon>
        <taxon>Metazoa</taxon>
        <taxon>Chordata</taxon>
        <taxon>Craniata</taxon>
        <taxon>Vertebrata</taxon>
        <taxon>Euteleostomi</taxon>
        <taxon>Actinopterygii</taxon>
        <taxon>Neopterygii</taxon>
        <taxon>Teleostei</taxon>
        <taxon>Notacanthiformes</taxon>
        <taxon>Halosauridae</taxon>
        <taxon>Aldrovandia</taxon>
    </lineage>
</organism>
<comment type="caution">
    <text evidence="1">The sequence shown here is derived from an EMBL/GenBank/DDBJ whole genome shotgun (WGS) entry which is preliminary data.</text>
</comment>